<organism evidence="1 2">
    <name type="scientific">Sporomusa ovata</name>
    <dbReference type="NCBI Taxonomy" id="2378"/>
    <lineage>
        <taxon>Bacteria</taxon>
        <taxon>Bacillati</taxon>
        <taxon>Bacillota</taxon>
        <taxon>Negativicutes</taxon>
        <taxon>Selenomonadales</taxon>
        <taxon>Sporomusaceae</taxon>
        <taxon>Sporomusa</taxon>
    </lineage>
</organism>
<gene>
    <name evidence="1" type="ORF">SpAn4DRAFT_2584</name>
</gene>
<reference evidence="2" key="1">
    <citation type="submission" date="2015-03" db="EMBL/GenBank/DDBJ databases">
        <authorList>
            <person name="Nijsse Bart"/>
        </authorList>
    </citation>
    <scope>NUCLEOTIDE SEQUENCE [LARGE SCALE GENOMIC DNA]</scope>
</reference>
<evidence type="ECO:0000313" key="1">
    <source>
        <dbReference type="EMBL" id="CQR73352.1"/>
    </source>
</evidence>
<dbReference type="AlphaFoldDB" id="A0A0U1L106"/>
<accession>A0A0U1L106</accession>
<name>A0A0U1L106_9FIRM</name>
<sequence length="351" mass="39882">MSNIQSSSTNQLLEVNITNIPTHQRYWLIRTLQGEYYDEFFHGNFIGIGWNDFCSIDEIKQAGDSPKQHYEAFIQKIREADPNDKQPGLSFSQLKRFMIEINKGDIVIIPNQNSRFVSFGIITSDMNLVNIKEDDALEGACPFKKRRNVHWLKTIPRDSLDPYLYRLLYSHHTITNADDYALYIDRTLHSLYMKDNRAHLVLRINTENAVRLKDLSLLMDGIIDVVQLCNLPDLDASQEDFDKLEVKINVQSPGPLEYIACASVIAIVATGVYAVNQLLKQGGEFNFDIGWRGVKLNFKTEGSVTTSDKLLKAIEESAAAQEKLKQIALAMQNLDVKSPEEIAPQNQNDQA</sequence>
<protein>
    <submittedName>
        <fullName evidence="1">Uncharacterized protein</fullName>
    </submittedName>
</protein>
<dbReference type="EMBL" id="CTRP01000012">
    <property type="protein sequence ID" value="CQR73352.1"/>
    <property type="molecule type" value="Genomic_DNA"/>
</dbReference>
<keyword evidence="2" id="KW-1185">Reference proteome</keyword>
<dbReference type="RefSeq" id="WP_021168135.1">
    <property type="nucleotide sequence ID" value="NZ_CTRP01000012.1"/>
</dbReference>
<evidence type="ECO:0000313" key="2">
    <source>
        <dbReference type="Proteomes" id="UP000049855"/>
    </source>
</evidence>
<dbReference type="Proteomes" id="UP000049855">
    <property type="component" value="Unassembled WGS sequence"/>
</dbReference>
<proteinExistence type="predicted"/>